<dbReference type="OrthoDB" id="6501997at2759"/>
<feature type="region of interest" description="Disordered" evidence="1">
    <location>
        <begin position="478"/>
        <end position="509"/>
    </location>
</feature>
<feature type="compositionally biased region" description="Polar residues" evidence="1">
    <location>
        <begin position="544"/>
        <end position="567"/>
    </location>
</feature>
<dbReference type="Proteomes" id="UP000515146">
    <property type="component" value="Unplaced"/>
</dbReference>
<gene>
    <name evidence="4" type="primary">LOC113795257</name>
</gene>
<dbReference type="RefSeq" id="XP_027201250.1">
    <property type="nucleotide sequence ID" value="XM_027345449.1"/>
</dbReference>
<evidence type="ECO:0000256" key="2">
    <source>
        <dbReference type="SAM" id="SignalP"/>
    </source>
</evidence>
<accession>A0A6P6Y7G5</accession>
<evidence type="ECO:0000313" key="4">
    <source>
        <dbReference type="RefSeq" id="XP_027201250.1"/>
    </source>
</evidence>
<keyword evidence="3" id="KW-1185">Reference proteome</keyword>
<reference evidence="4" key="1">
    <citation type="submission" date="2025-08" db="UniProtKB">
        <authorList>
            <consortium name="RefSeq"/>
        </authorList>
    </citation>
    <scope>IDENTIFICATION</scope>
    <source>
        <strain evidence="4">Airmid</strain>
    </source>
</reference>
<proteinExistence type="predicted"/>
<dbReference type="InParanoid" id="A0A6P6Y7G5"/>
<sequence length="859" mass="100473">MMDRFKRSILQILLLSSMMMMIHCVDGRSNNFDDYNEESNGDDDNDHLYSTINCNIGDKYDYVMATQSRLFNDNDDEYIQIKTRIELKCLLKTNWLNETDNQLRNGQIFEANIRQIQPIRIKNTSPSKNNKNGQLQMASLFATLKNLNEITNATDNSGGGGGDNDRKQPNLKVGAVNGFFTDLAKRFGDWFIELMQKFFQYLQTIMLNKNRRKSGSVPVNFYQCSQNKNNESKITTRKPESSRIRRNTEQSSSSSMPIDLEQFASDYSEMYRHPFQFVQLMDGSIQNIKLSELDQDPNIIQFKKFIIRSFGTQLDERKKRIIEIDELGTHYCHYQMEFDEPDVNKKPVHYLNQRSKRHSYEDDHIVSIMRQFKSDDIIVKSRNNRLPKSRSFDNDNVKSESVMNFMDFNVQEIQLVRNNMVVASGGYFQGFMPILTPTTPAKNDDRSKRSTKFDKHDLIDKYLRKHLDLNMQYSMVRLNSTNNSKQRKQRNRRSIIESDPSSMETPPPAATIINYVDRIVKHFENLEQQQQRKKRETNNDKESTQNSTLNNNVVCQQRSSSTSTNLKWQRRQNEMNEAYDNEIDTGKVLIDKNHNDDNGDDDEKLLECYEYKSFGTNFINANFNRSIITRLSNSKRDNNDQTTKIEEFETRYKIAASLFGIDLIDGQINLSKKSNNDSWLILNLFGSTYENLNLCEIRNKDYSQSGIIPLFVEDIWFKTNIAIKIHYKLNLKLDIPFLNCNNQPKNNEIIKRVINDELELKQNAMMEFAVVAEANFLIVNAKMRLNGKFDMDSMVDFTGTCLSAKTFVKPMDIVSDIQYEFYHPICGEWMMDHWKPKPLSWKLNKDYHRSWSTPNNTCV</sequence>
<protein>
    <submittedName>
        <fullName evidence="4">Protein PFF0380w-like</fullName>
    </submittedName>
</protein>
<feature type="region of interest" description="Disordered" evidence="1">
    <location>
        <begin position="527"/>
        <end position="567"/>
    </location>
</feature>
<dbReference type="OMA" id="YCHYQME"/>
<feature type="signal peptide" evidence="2">
    <location>
        <begin position="1"/>
        <end position="24"/>
    </location>
</feature>
<organism evidence="3 4">
    <name type="scientific">Dermatophagoides pteronyssinus</name>
    <name type="common">European house dust mite</name>
    <dbReference type="NCBI Taxonomy" id="6956"/>
    <lineage>
        <taxon>Eukaryota</taxon>
        <taxon>Metazoa</taxon>
        <taxon>Ecdysozoa</taxon>
        <taxon>Arthropoda</taxon>
        <taxon>Chelicerata</taxon>
        <taxon>Arachnida</taxon>
        <taxon>Acari</taxon>
        <taxon>Acariformes</taxon>
        <taxon>Sarcoptiformes</taxon>
        <taxon>Astigmata</taxon>
        <taxon>Psoroptidia</taxon>
        <taxon>Analgoidea</taxon>
        <taxon>Pyroglyphidae</taxon>
        <taxon>Dermatophagoidinae</taxon>
        <taxon>Dermatophagoides</taxon>
    </lineage>
</organism>
<dbReference type="KEGG" id="dpte:113795257"/>
<keyword evidence="2" id="KW-0732">Signal</keyword>
<name>A0A6P6Y7G5_DERPT</name>
<evidence type="ECO:0000256" key="1">
    <source>
        <dbReference type="SAM" id="MobiDB-lite"/>
    </source>
</evidence>
<feature type="region of interest" description="Disordered" evidence="1">
    <location>
        <begin position="228"/>
        <end position="255"/>
    </location>
</feature>
<feature type="chain" id="PRO_5027932886" evidence="2">
    <location>
        <begin position="25"/>
        <end position="859"/>
    </location>
</feature>
<dbReference type="AlphaFoldDB" id="A0A6P6Y7G5"/>
<feature type="compositionally biased region" description="Basic and acidic residues" evidence="1">
    <location>
        <begin position="237"/>
        <end position="248"/>
    </location>
</feature>
<evidence type="ECO:0000313" key="3">
    <source>
        <dbReference type="Proteomes" id="UP000515146"/>
    </source>
</evidence>